<proteinExistence type="inferred from homology"/>
<reference evidence="15" key="1">
    <citation type="submission" date="2025-08" db="UniProtKB">
        <authorList>
            <consortium name="RefSeq"/>
        </authorList>
    </citation>
    <scope>IDENTIFICATION</scope>
</reference>
<keyword evidence="9" id="KW-0007">Acetylation</keyword>
<dbReference type="CDD" id="cd16658">
    <property type="entry name" value="RING-Ubox_UBE4B"/>
    <property type="match status" value="1"/>
</dbReference>
<dbReference type="GeneID" id="106808549"/>
<evidence type="ECO:0000256" key="12">
    <source>
        <dbReference type="SAM" id="MobiDB-lite"/>
    </source>
</evidence>
<evidence type="ECO:0000256" key="8">
    <source>
        <dbReference type="ARBA" id="ARBA00022786"/>
    </source>
</evidence>
<dbReference type="Gene3D" id="3.30.40.10">
    <property type="entry name" value="Zinc/RING finger domain, C3HC4 (zinc finger)"/>
    <property type="match status" value="1"/>
</dbReference>
<keyword evidence="14" id="KW-1185">Reference proteome</keyword>
<comment type="subcellular location">
    <subcellularLocation>
        <location evidence="2">Cytoplasm</location>
    </subcellularLocation>
</comment>
<evidence type="ECO:0000256" key="1">
    <source>
        <dbReference type="ARBA" id="ARBA00000900"/>
    </source>
</evidence>
<accession>A0ABM1E3R0</accession>
<evidence type="ECO:0000256" key="9">
    <source>
        <dbReference type="ARBA" id="ARBA00022990"/>
    </source>
</evidence>
<gene>
    <name evidence="15" type="primary">LOC106808549</name>
</gene>
<feature type="domain" description="U-box" evidence="13">
    <location>
        <begin position="910"/>
        <end position="984"/>
    </location>
</feature>
<dbReference type="RefSeq" id="XP_014666831.1">
    <property type="nucleotide sequence ID" value="XM_014811345.1"/>
</dbReference>
<feature type="compositionally biased region" description="Basic and acidic residues" evidence="12">
    <location>
        <begin position="38"/>
        <end position="50"/>
    </location>
</feature>
<evidence type="ECO:0000259" key="13">
    <source>
        <dbReference type="PROSITE" id="PS51698"/>
    </source>
</evidence>
<organism evidence="14 15">
    <name type="scientific">Priapulus caudatus</name>
    <name type="common">Priapulid worm</name>
    <dbReference type="NCBI Taxonomy" id="37621"/>
    <lineage>
        <taxon>Eukaryota</taxon>
        <taxon>Metazoa</taxon>
        <taxon>Ecdysozoa</taxon>
        <taxon>Scalidophora</taxon>
        <taxon>Priapulida</taxon>
        <taxon>Priapulimorpha</taxon>
        <taxon>Priapulimorphida</taxon>
        <taxon>Priapulidae</taxon>
        <taxon>Priapulus</taxon>
    </lineage>
</organism>
<dbReference type="PANTHER" id="PTHR13931">
    <property type="entry name" value="UBIQUITINATION FACTOR E4"/>
    <property type="match status" value="1"/>
</dbReference>
<dbReference type="Pfam" id="PF04564">
    <property type="entry name" value="U-box"/>
    <property type="match status" value="1"/>
</dbReference>
<evidence type="ECO:0000256" key="5">
    <source>
        <dbReference type="ARBA" id="ARBA00012483"/>
    </source>
</evidence>
<dbReference type="InterPro" id="IPR045132">
    <property type="entry name" value="UBE4"/>
</dbReference>
<comment type="function">
    <text evidence="10">Ubiquitin-protein ligase that probably functions as an E3 ligase in conjunction with specific E1 and E2 ligases. May also function as an E4 ligase mediating the assembly of polyubiquitin chains on substrates ubiquitinated by another E3 ubiquitin ligase. Mediates 'Lys-48'-linked polyubiquitination of substrates.</text>
</comment>
<evidence type="ECO:0000313" key="15">
    <source>
        <dbReference type="RefSeq" id="XP_014666831.1"/>
    </source>
</evidence>
<protein>
    <recommendedName>
        <fullName evidence="11">Ubiquitin conjugation factor E4 A</fullName>
        <ecNumber evidence="5">2.3.2.27</ecNumber>
    </recommendedName>
</protein>
<dbReference type="InterPro" id="IPR019474">
    <property type="entry name" value="Ub_conjug_fac_E4_core"/>
</dbReference>
<dbReference type="Pfam" id="PF10408">
    <property type="entry name" value="Ufd2P_core"/>
    <property type="match status" value="1"/>
</dbReference>
<name>A0ABM1E3R0_PRICU</name>
<evidence type="ECO:0000256" key="3">
    <source>
        <dbReference type="ARBA" id="ARBA00004906"/>
    </source>
</evidence>
<dbReference type="Proteomes" id="UP000695022">
    <property type="component" value="Unplaced"/>
</dbReference>
<sequence>MDSEGVNLSGNPFAQLFPSLSEAQHFSVKATLPSPDSNKSDEDKKETKTEHTAFETRKLLSVSYLLERIFLITLDKGRYSLTDGLRPSFCVYLAELHDTLEGQTWLDRDCLEQAVFERLMHDDSATAVIPTRNAQHLNRDGTTAAAEPRILPYLCQCYIRACKEEALADKTSDEDIFRHVQNVIVSNSKTALIMNELYANQDIQSQLLTIFHEHINFSECEAMYRFLEAVAVAVDSADEAELSDIWSPVLEEMRKSILALSLVDSAAYQYMELLKFLTHTACLARVVVEFTTPKNPDDGRAYETSLLGCTMSLSCLVKNPAAEHGFFENPSSSSQQEHKITEQNVWRPIKELNDSVYTVFYNLLRASPDIRHRMLGWLGGCLRANSGRTKLWTNHQFDDVVSPYASDGFLLNLTNVLLRLCKPFAEPMSQKLLRIDLSYRMAVASSDQDAKERGIHMRGLAKETCLIPAAEGDNNNGDTTQVRYNFSTECFFMAHYSFYLGFQVVHGKLVKLSQELGRIQRVWEDARDMAGDSNDSVRRIHQAMDKGMTRFLSMKAGLLEPHSLELALNFHVATATLLNHLGSSRPGAADYQPMVFPLVEEGSESLENIPEFMMENVVDFMTFLRRFQDDMFQTAGSQLEHLMTLTLVFMGSPARMRNPHLRAKLAEALEALMPHQDQRLTMVSMLNRRQLFVAHPHIRELAATLLHVFVSIEMTGQSVQFELKFNYRRPMYIALEYIWGLDLHKQRIKELADHALQNIEATDSPLFLRFVNLLINDAIFLLDEALQVPSDLIPINQSSIKYLDLIAILIITLITPGLSRSATHSHVRAFLNVAPSNVTRPSQAARLTSRDINVAPLTSADAFIHEHSHRHHRAPSRSGQPAMYATENFSLAAYQEVASKQQAEDELLEEAPEEFLDPILGTIMRDPVLLPTSGHTMDRSTIARHILSDQSDPFNRQPLSMEMVVPNEQLKQQINEWIQAHRDQKQHSKQQS</sequence>
<evidence type="ECO:0000256" key="10">
    <source>
        <dbReference type="ARBA" id="ARBA00037624"/>
    </source>
</evidence>
<keyword evidence="6" id="KW-0963">Cytoplasm</keyword>
<dbReference type="SUPFAM" id="SSF57850">
    <property type="entry name" value="RING/U-box"/>
    <property type="match status" value="1"/>
</dbReference>
<evidence type="ECO:0000313" key="14">
    <source>
        <dbReference type="Proteomes" id="UP000695022"/>
    </source>
</evidence>
<dbReference type="InterPro" id="IPR013083">
    <property type="entry name" value="Znf_RING/FYVE/PHD"/>
</dbReference>
<evidence type="ECO:0000256" key="11">
    <source>
        <dbReference type="ARBA" id="ARBA00040077"/>
    </source>
</evidence>
<dbReference type="InterPro" id="IPR003613">
    <property type="entry name" value="Ubox_domain"/>
</dbReference>
<dbReference type="EC" id="2.3.2.27" evidence="5"/>
<comment type="catalytic activity">
    <reaction evidence="1">
        <text>S-ubiquitinyl-[E2 ubiquitin-conjugating enzyme]-L-cysteine + [acceptor protein]-L-lysine = [E2 ubiquitin-conjugating enzyme]-L-cysteine + N(6)-ubiquitinyl-[acceptor protein]-L-lysine.</text>
        <dbReference type="EC" id="2.3.2.27"/>
    </reaction>
</comment>
<keyword evidence="7" id="KW-0808">Transferase</keyword>
<dbReference type="SMART" id="SM00504">
    <property type="entry name" value="Ubox"/>
    <property type="match status" value="1"/>
</dbReference>
<evidence type="ECO:0000256" key="2">
    <source>
        <dbReference type="ARBA" id="ARBA00004496"/>
    </source>
</evidence>
<comment type="pathway">
    <text evidence="3">Protein modification; protein ubiquitination.</text>
</comment>
<evidence type="ECO:0000256" key="6">
    <source>
        <dbReference type="ARBA" id="ARBA00022490"/>
    </source>
</evidence>
<dbReference type="PROSITE" id="PS51698">
    <property type="entry name" value="U_BOX"/>
    <property type="match status" value="1"/>
</dbReference>
<dbReference type="PANTHER" id="PTHR13931:SF16">
    <property type="entry name" value="UBIQUITIN CONJUGATION FACTOR E4 A"/>
    <property type="match status" value="1"/>
</dbReference>
<comment type="similarity">
    <text evidence="4">Belongs to the ubiquitin conjugation factor E4 family.</text>
</comment>
<evidence type="ECO:0000256" key="4">
    <source>
        <dbReference type="ARBA" id="ARBA00007434"/>
    </source>
</evidence>
<evidence type="ECO:0000256" key="7">
    <source>
        <dbReference type="ARBA" id="ARBA00022679"/>
    </source>
</evidence>
<keyword evidence="8" id="KW-0833">Ubl conjugation pathway</keyword>
<feature type="region of interest" description="Disordered" evidence="12">
    <location>
        <begin position="28"/>
        <end position="50"/>
    </location>
</feature>